<name>A0ABR7DCF5_9CLOT</name>
<dbReference type="InterPro" id="IPR050398">
    <property type="entry name" value="HssS/ArlS-like"/>
</dbReference>
<dbReference type="EMBL" id="JACOOO010000016">
    <property type="protein sequence ID" value="MBC5629047.1"/>
    <property type="molecule type" value="Genomic_DNA"/>
</dbReference>
<keyword evidence="13 15" id="KW-0472">Membrane</keyword>
<dbReference type="PANTHER" id="PTHR45528:SF1">
    <property type="entry name" value="SENSOR HISTIDINE KINASE CPXA"/>
    <property type="match status" value="1"/>
</dbReference>
<dbReference type="RefSeq" id="WP_186859918.1">
    <property type="nucleotide sequence ID" value="NZ_JACOOO010000016.1"/>
</dbReference>
<keyword evidence="5" id="KW-0597">Phosphoprotein</keyword>
<dbReference type="Gene3D" id="1.10.287.130">
    <property type="match status" value="1"/>
</dbReference>
<evidence type="ECO:0000256" key="6">
    <source>
        <dbReference type="ARBA" id="ARBA00022679"/>
    </source>
</evidence>
<evidence type="ECO:0000313" key="19">
    <source>
        <dbReference type="Proteomes" id="UP000596929"/>
    </source>
</evidence>
<evidence type="ECO:0000256" key="12">
    <source>
        <dbReference type="ARBA" id="ARBA00023012"/>
    </source>
</evidence>
<dbReference type="SUPFAM" id="SSF47384">
    <property type="entry name" value="Homodimeric domain of signal transducing histidine kinase"/>
    <property type="match status" value="1"/>
</dbReference>
<keyword evidence="6" id="KW-0808">Transferase</keyword>
<feature type="domain" description="HAMP" evidence="17">
    <location>
        <begin position="243"/>
        <end position="297"/>
    </location>
</feature>
<dbReference type="SMART" id="SM00388">
    <property type="entry name" value="HisKA"/>
    <property type="match status" value="1"/>
</dbReference>
<evidence type="ECO:0000256" key="11">
    <source>
        <dbReference type="ARBA" id="ARBA00022989"/>
    </source>
</evidence>
<dbReference type="InterPro" id="IPR036097">
    <property type="entry name" value="HisK_dim/P_sf"/>
</dbReference>
<evidence type="ECO:0000256" key="15">
    <source>
        <dbReference type="SAM" id="Phobius"/>
    </source>
</evidence>
<evidence type="ECO:0000256" key="1">
    <source>
        <dbReference type="ARBA" id="ARBA00000085"/>
    </source>
</evidence>
<evidence type="ECO:0000256" key="7">
    <source>
        <dbReference type="ARBA" id="ARBA00022692"/>
    </source>
</evidence>
<dbReference type="InterPro" id="IPR003594">
    <property type="entry name" value="HATPase_dom"/>
</dbReference>
<gene>
    <name evidence="18" type="ORF">H8S20_09090</name>
</gene>
<dbReference type="Gene3D" id="6.10.340.10">
    <property type="match status" value="1"/>
</dbReference>
<keyword evidence="11 15" id="KW-1133">Transmembrane helix</keyword>
<dbReference type="GO" id="GO:0016301">
    <property type="term" value="F:kinase activity"/>
    <property type="evidence" value="ECO:0007669"/>
    <property type="project" value="UniProtKB-KW"/>
</dbReference>
<dbReference type="InterPro" id="IPR036890">
    <property type="entry name" value="HATPase_C_sf"/>
</dbReference>
<evidence type="ECO:0000313" key="18">
    <source>
        <dbReference type="EMBL" id="MBC5629047.1"/>
    </source>
</evidence>
<dbReference type="SUPFAM" id="SSF55874">
    <property type="entry name" value="ATPase domain of HSP90 chaperone/DNA topoisomerase II/histidine kinase"/>
    <property type="match status" value="1"/>
</dbReference>
<evidence type="ECO:0000256" key="14">
    <source>
        <dbReference type="SAM" id="Coils"/>
    </source>
</evidence>
<evidence type="ECO:0000256" key="3">
    <source>
        <dbReference type="ARBA" id="ARBA00012438"/>
    </source>
</evidence>
<feature type="domain" description="Histidine kinase" evidence="16">
    <location>
        <begin position="319"/>
        <end position="519"/>
    </location>
</feature>
<dbReference type="EC" id="2.7.13.3" evidence="3"/>
<dbReference type="PANTHER" id="PTHR45528">
    <property type="entry name" value="SENSOR HISTIDINE KINASE CPXA"/>
    <property type="match status" value="1"/>
</dbReference>
<comment type="subcellular location">
    <subcellularLocation>
        <location evidence="2">Cell membrane</location>
        <topology evidence="2">Multi-pass membrane protein</topology>
    </subcellularLocation>
</comment>
<dbReference type="CDD" id="cd06225">
    <property type="entry name" value="HAMP"/>
    <property type="match status" value="1"/>
</dbReference>
<evidence type="ECO:0000256" key="8">
    <source>
        <dbReference type="ARBA" id="ARBA00022741"/>
    </source>
</evidence>
<dbReference type="InterPro" id="IPR003661">
    <property type="entry name" value="HisK_dim/P_dom"/>
</dbReference>
<comment type="caution">
    <text evidence="18">The sequence shown here is derived from an EMBL/GenBank/DDBJ whole genome shotgun (WGS) entry which is preliminary data.</text>
</comment>
<dbReference type="InterPro" id="IPR003660">
    <property type="entry name" value="HAMP_dom"/>
</dbReference>
<evidence type="ECO:0000256" key="5">
    <source>
        <dbReference type="ARBA" id="ARBA00022553"/>
    </source>
</evidence>
<protein>
    <recommendedName>
        <fullName evidence="3">histidine kinase</fullName>
        <ecNumber evidence="3">2.7.13.3</ecNumber>
    </recommendedName>
</protein>
<dbReference type="Pfam" id="PF00512">
    <property type="entry name" value="HisKA"/>
    <property type="match status" value="1"/>
</dbReference>
<keyword evidence="9 18" id="KW-0418">Kinase</keyword>
<sequence length="519" mass="59320">MNLSKKTFLYSAIITTIIVVLMIGYFVLMLPSLYVAYMEEINYNSIKQVQEKFLEEGTYKEISSRNPTATFTLKIPNNENRLLLFNGFGNIEITIDDPILQEAIDKIRYYADNYEELENIDESEEEYFKDVFNYIKELVKIEGLPISIKASSNDNYLDFEEVSYDVDVVDDNTIIFQQDVTDNVNYYTNYIAFSNYKGNIVVTLLPVMTPQLNEIKPIIFQSLPMITATAILIILISTIFFSRKIINPIEKLANHAMFIKGNSNLEISPIEIDGKDEIAKLGEVLNELYEELNKNFKELEEKNKFLKEQNVRQEVFLRASSHQLKTPIAASLLLLESMINEIGKYKDTKEYLPKVKEQLLSIKDIVDSILNLNEDTNGINIDKVSVGELLKNALEYHDINIKEKEISIDINLQDVTINTDRSLIYKVIDNLISNAVNYTKCGGVIKVILDQDSLSIINYGGRISNGLLPHIFEPFVSSSTENRGRGLGLYIVTFYCKLLGLKIEINNIKNAVEAKLYLN</sequence>
<dbReference type="SMART" id="SM00387">
    <property type="entry name" value="HATPase_c"/>
    <property type="match status" value="1"/>
</dbReference>
<accession>A0ABR7DCF5</accession>
<evidence type="ECO:0000256" key="9">
    <source>
        <dbReference type="ARBA" id="ARBA00022777"/>
    </source>
</evidence>
<dbReference type="CDD" id="cd00082">
    <property type="entry name" value="HisKA"/>
    <property type="match status" value="1"/>
</dbReference>
<dbReference type="Pfam" id="PF02518">
    <property type="entry name" value="HATPase_c"/>
    <property type="match status" value="1"/>
</dbReference>
<dbReference type="Pfam" id="PF00672">
    <property type="entry name" value="HAMP"/>
    <property type="match status" value="1"/>
</dbReference>
<evidence type="ECO:0000259" key="16">
    <source>
        <dbReference type="PROSITE" id="PS50109"/>
    </source>
</evidence>
<keyword evidence="8" id="KW-0547">Nucleotide-binding</keyword>
<proteinExistence type="predicted"/>
<dbReference type="PROSITE" id="PS50109">
    <property type="entry name" value="HIS_KIN"/>
    <property type="match status" value="1"/>
</dbReference>
<evidence type="ECO:0000256" key="2">
    <source>
        <dbReference type="ARBA" id="ARBA00004651"/>
    </source>
</evidence>
<dbReference type="Proteomes" id="UP000596929">
    <property type="component" value="Unassembled WGS sequence"/>
</dbReference>
<evidence type="ECO:0000256" key="13">
    <source>
        <dbReference type="ARBA" id="ARBA00023136"/>
    </source>
</evidence>
<keyword evidence="19" id="KW-1185">Reference proteome</keyword>
<evidence type="ECO:0000256" key="4">
    <source>
        <dbReference type="ARBA" id="ARBA00022475"/>
    </source>
</evidence>
<dbReference type="PROSITE" id="PS50885">
    <property type="entry name" value="HAMP"/>
    <property type="match status" value="1"/>
</dbReference>
<keyword evidence="4" id="KW-1003">Cell membrane</keyword>
<feature type="coiled-coil region" evidence="14">
    <location>
        <begin position="282"/>
        <end position="309"/>
    </location>
</feature>
<feature type="transmembrane region" description="Helical" evidence="15">
    <location>
        <begin position="12"/>
        <end position="37"/>
    </location>
</feature>
<keyword evidence="12" id="KW-0902">Two-component regulatory system</keyword>
<keyword evidence="10" id="KW-0067">ATP-binding</keyword>
<reference evidence="18 19" key="1">
    <citation type="submission" date="2020-08" db="EMBL/GenBank/DDBJ databases">
        <title>Genome public.</title>
        <authorList>
            <person name="Liu C."/>
            <person name="Sun Q."/>
        </authorList>
    </citation>
    <scope>NUCLEOTIDE SEQUENCE [LARGE SCALE GENOMIC DNA]</scope>
    <source>
        <strain evidence="18 19">NSJ-6</strain>
    </source>
</reference>
<dbReference type="Gene3D" id="3.30.565.10">
    <property type="entry name" value="Histidine kinase-like ATPase, C-terminal domain"/>
    <property type="match status" value="1"/>
</dbReference>
<dbReference type="InterPro" id="IPR005467">
    <property type="entry name" value="His_kinase_dom"/>
</dbReference>
<keyword evidence="7 15" id="KW-0812">Transmembrane</keyword>
<evidence type="ECO:0000256" key="10">
    <source>
        <dbReference type="ARBA" id="ARBA00022840"/>
    </source>
</evidence>
<organism evidence="18 19">
    <name type="scientific">Clostridium hominis</name>
    <dbReference type="NCBI Taxonomy" id="2763036"/>
    <lineage>
        <taxon>Bacteria</taxon>
        <taxon>Bacillati</taxon>
        <taxon>Bacillota</taxon>
        <taxon>Clostridia</taxon>
        <taxon>Eubacteriales</taxon>
        <taxon>Clostridiaceae</taxon>
        <taxon>Clostridium</taxon>
    </lineage>
</organism>
<comment type="catalytic activity">
    <reaction evidence="1">
        <text>ATP + protein L-histidine = ADP + protein N-phospho-L-histidine.</text>
        <dbReference type="EC" id="2.7.13.3"/>
    </reaction>
</comment>
<keyword evidence="14" id="KW-0175">Coiled coil</keyword>
<feature type="transmembrane region" description="Helical" evidence="15">
    <location>
        <begin position="218"/>
        <end position="241"/>
    </location>
</feature>
<evidence type="ECO:0000259" key="17">
    <source>
        <dbReference type="PROSITE" id="PS50885"/>
    </source>
</evidence>